<gene>
    <name evidence="3" type="ORF">FB461_0103</name>
</gene>
<evidence type="ECO:0000259" key="2">
    <source>
        <dbReference type="PROSITE" id="PS50943"/>
    </source>
</evidence>
<reference evidence="3 4" key="1">
    <citation type="submission" date="2019-06" db="EMBL/GenBank/DDBJ databases">
        <title>Sequencing the genomes of 1000 actinobacteria strains.</title>
        <authorList>
            <person name="Klenk H.-P."/>
        </authorList>
    </citation>
    <scope>NUCLEOTIDE SEQUENCE [LARGE SCALE GENOMIC DNA]</scope>
    <source>
        <strain evidence="3 4">DSM 4813</strain>
    </source>
</reference>
<evidence type="ECO:0000256" key="1">
    <source>
        <dbReference type="ARBA" id="ARBA00023125"/>
    </source>
</evidence>
<dbReference type="GO" id="GO:0003677">
    <property type="term" value="F:DNA binding"/>
    <property type="evidence" value="ECO:0007669"/>
    <property type="project" value="UniProtKB-KW"/>
</dbReference>
<dbReference type="SUPFAM" id="SSF51182">
    <property type="entry name" value="RmlC-like cupins"/>
    <property type="match status" value="1"/>
</dbReference>
<dbReference type="InterPro" id="IPR010982">
    <property type="entry name" value="Lambda_DNA-bd_dom_sf"/>
</dbReference>
<dbReference type="InterPro" id="IPR001387">
    <property type="entry name" value="Cro/C1-type_HTH"/>
</dbReference>
<feature type="domain" description="HTH cro/C1-type" evidence="2">
    <location>
        <begin position="11"/>
        <end position="65"/>
    </location>
</feature>
<dbReference type="EMBL" id="VFOS01000001">
    <property type="protein sequence ID" value="TQL63636.1"/>
    <property type="molecule type" value="Genomic_DNA"/>
</dbReference>
<dbReference type="PANTHER" id="PTHR46797">
    <property type="entry name" value="HTH-TYPE TRANSCRIPTIONAL REGULATOR"/>
    <property type="match status" value="1"/>
</dbReference>
<evidence type="ECO:0000313" key="4">
    <source>
        <dbReference type="Proteomes" id="UP000315389"/>
    </source>
</evidence>
<dbReference type="Pfam" id="PF07883">
    <property type="entry name" value="Cupin_2"/>
    <property type="match status" value="1"/>
</dbReference>
<dbReference type="OrthoDB" id="513181at2"/>
<dbReference type="SMART" id="SM00530">
    <property type="entry name" value="HTH_XRE"/>
    <property type="match status" value="1"/>
</dbReference>
<dbReference type="GO" id="GO:0005829">
    <property type="term" value="C:cytosol"/>
    <property type="evidence" value="ECO:0007669"/>
    <property type="project" value="TreeGrafter"/>
</dbReference>
<dbReference type="InterPro" id="IPR014710">
    <property type="entry name" value="RmlC-like_jellyroll"/>
</dbReference>
<dbReference type="PANTHER" id="PTHR46797:SF1">
    <property type="entry name" value="METHYLPHOSPHONATE SYNTHASE"/>
    <property type="match status" value="1"/>
</dbReference>
<dbReference type="SUPFAM" id="SSF47413">
    <property type="entry name" value="lambda repressor-like DNA-binding domains"/>
    <property type="match status" value="1"/>
</dbReference>
<dbReference type="Gene3D" id="2.60.120.10">
    <property type="entry name" value="Jelly Rolls"/>
    <property type="match status" value="1"/>
</dbReference>
<keyword evidence="4" id="KW-1185">Reference proteome</keyword>
<dbReference type="Gene3D" id="1.10.260.40">
    <property type="entry name" value="lambda repressor-like DNA-binding domains"/>
    <property type="match status" value="1"/>
</dbReference>
<keyword evidence="1" id="KW-0238">DNA-binding</keyword>
<dbReference type="CDD" id="cd02209">
    <property type="entry name" value="cupin_XRE_C"/>
    <property type="match status" value="1"/>
</dbReference>
<dbReference type="Pfam" id="PF01381">
    <property type="entry name" value="HTH_3"/>
    <property type="match status" value="1"/>
</dbReference>
<dbReference type="InterPro" id="IPR011051">
    <property type="entry name" value="RmlC_Cupin_sf"/>
</dbReference>
<evidence type="ECO:0000313" key="3">
    <source>
        <dbReference type="EMBL" id="TQL63636.1"/>
    </source>
</evidence>
<dbReference type="PROSITE" id="PS50943">
    <property type="entry name" value="HTH_CROC1"/>
    <property type="match status" value="1"/>
</dbReference>
<protein>
    <submittedName>
        <fullName evidence="3">XRE family transcriptional regulator</fullName>
    </submittedName>
</protein>
<dbReference type="InterPro" id="IPR050807">
    <property type="entry name" value="TransReg_Diox_bact_type"/>
</dbReference>
<organism evidence="3 4">
    <name type="scientific">Rarobacter faecitabidus</name>
    <dbReference type="NCBI Taxonomy" id="13243"/>
    <lineage>
        <taxon>Bacteria</taxon>
        <taxon>Bacillati</taxon>
        <taxon>Actinomycetota</taxon>
        <taxon>Actinomycetes</taxon>
        <taxon>Micrococcales</taxon>
        <taxon>Rarobacteraceae</taxon>
        <taxon>Rarobacter</taxon>
    </lineage>
</organism>
<dbReference type="InterPro" id="IPR013096">
    <property type="entry name" value="Cupin_2"/>
</dbReference>
<dbReference type="GO" id="GO:0003700">
    <property type="term" value="F:DNA-binding transcription factor activity"/>
    <property type="evidence" value="ECO:0007669"/>
    <property type="project" value="TreeGrafter"/>
</dbReference>
<sequence>MDELALLGPRLRAARIARDLTLEALATRTGISASTLSRLESGKRQAGLEVLLPIVKHLGVSLDALVRTTAPDPRVRRPIIRRDGMVIARLSPEESPTQTAKITYPHRAARPTPKTHTGREWLYVLSGRLRLDLGGQETILEVGEAAEFDTQIPHAMSATGGGPAEVLSIFDEAGARLHTRVSANEPESPD</sequence>
<dbReference type="RefSeq" id="WP_142117952.1">
    <property type="nucleotide sequence ID" value="NZ_BAAASV010000002.1"/>
</dbReference>
<dbReference type="Proteomes" id="UP000315389">
    <property type="component" value="Unassembled WGS sequence"/>
</dbReference>
<dbReference type="CDD" id="cd00093">
    <property type="entry name" value="HTH_XRE"/>
    <property type="match status" value="1"/>
</dbReference>
<proteinExistence type="predicted"/>
<name>A0A542ZTP5_RARFA</name>
<accession>A0A542ZTP5</accession>
<dbReference type="AlphaFoldDB" id="A0A542ZTP5"/>
<comment type="caution">
    <text evidence="3">The sequence shown here is derived from an EMBL/GenBank/DDBJ whole genome shotgun (WGS) entry which is preliminary data.</text>
</comment>